<proteinExistence type="predicted"/>
<dbReference type="SUPFAM" id="SSF47413">
    <property type="entry name" value="lambda repressor-like DNA-binding domains"/>
    <property type="match status" value="1"/>
</dbReference>
<keyword evidence="4" id="KW-1185">Reference proteome</keyword>
<dbReference type="GO" id="GO:0003677">
    <property type="term" value="F:DNA binding"/>
    <property type="evidence" value="ECO:0007669"/>
    <property type="project" value="UniProtKB-KW"/>
</dbReference>
<dbReference type="Gene3D" id="1.25.40.10">
    <property type="entry name" value="Tetratricopeptide repeat domain"/>
    <property type="match status" value="1"/>
</dbReference>
<dbReference type="PANTHER" id="PTHR46558:SF11">
    <property type="entry name" value="HTH-TYPE TRANSCRIPTIONAL REGULATOR XRE"/>
    <property type="match status" value="1"/>
</dbReference>
<dbReference type="EMBL" id="FRAC01000007">
    <property type="protein sequence ID" value="SHJ77194.1"/>
    <property type="molecule type" value="Genomic_DNA"/>
</dbReference>
<dbReference type="InterPro" id="IPR011990">
    <property type="entry name" value="TPR-like_helical_dom_sf"/>
</dbReference>
<evidence type="ECO:0000256" key="1">
    <source>
        <dbReference type="ARBA" id="ARBA00023125"/>
    </source>
</evidence>
<gene>
    <name evidence="3" type="ORF">SAMN02745136_00796</name>
</gene>
<dbReference type="PROSITE" id="PS50943">
    <property type="entry name" value="HTH_CROC1"/>
    <property type="match status" value="1"/>
</dbReference>
<evidence type="ECO:0000313" key="4">
    <source>
        <dbReference type="Proteomes" id="UP000184386"/>
    </source>
</evidence>
<accession>A0A1M6M175</accession>
<dbReference type="InterPro" id="IPR001387">
    <property type="entry name" value="Cro/C1-type_HTH"/>
</dbReference>
<dbReference type="CDD" id="cd00093">
    <property type="entry name" value="HTH_XRE"/>
    <property type="match status" value="1"/>
</dbReference>
<dbReference type="SMART" id="SM00530">
    <property type="entry name" value="HTH_XRE"/>
    <property type="match status" value="1"/>
</dbReference>
<dbReference type="STRING" id="1121322.SAMN02745136_00796"/>
<dbReference type="PANTHER" id="PTHR46558">
    <property type="entry name" value="TRACRIPTIONAL REGULATORY PROTEIN-RELATED-RELATED"/>
    <property type="match status" value="1"/>
</dbReference>
<evidence type="ECO:0000313" key="3">
    <source>
        <dbReference type="EMBL" id="SHJ77194.1"/>
    </source>
</evidence>
<dbReference type="Proteomes" id="UP000184386">
    <property type="component" value="Unassembled WGS sequence"/>
</dbReference>
<organism evidence="3 4">
    <name type="scientific">Anaerocolumna jejuensis DSM 15929</name>
    <dbReference type="NCBI Taxonomy" id="1121322"/>
    <lineage>
        <taxon>Bacteria</taxon>
        <taxon>Bacillati</taxon>
        <taxon>Bacillota</taxon>
        <taxon>Clostridia</taxon>
        <taxon>Lachnospirales</taxon>
        <taxon>Lachnospiraceae</taxon>
        <taxon>Anaerocolumna</taxon>
    </lineage>
</organism>
<keyword evidence="1 3" id="KW-0238">DNA-binding</keyword>
<dbReference type="Pfam" id="PF01381">
    <property type="entry name" value="HTH_3"/>
    <property type="match status" value="1"/>
</dbReference>
<dbReference type="InterPro" id="IPR010982">
    <property type="entry name" value="Lambda_DNA-bd_dom_sf"/>
</dbReference>
<dbReference type="RefSeq" id="WP_073273184.1">
    <property type="nucleotide sequence ID" value="NZ_FRAC01000007.1"/>
</dbReference>
<dbReference type="SUPFAM" id="SSF81901">
    <property type="entry name" value="HCP-like"/>
    <property type="match status" value="1"/>
</dbReference>
<dbReference type="Gene3D" id="1.10.260.40">
    <property type="entry name" value="lambda repressor-like DNA-binding domains"/>
    <property type="match status" value="1"/>
</dbReference>
<sequence length="374" mass="42911">MMKLGKVIYTHRKEKNMTQEQLAEKLGVSVPAVSKWETNVSLPDITLLAPIARLFEISIDELLSFNSELTEEEINQIMKELRKIAEESGLSEGMAYAEQMFRQYPNSEKLRLEAAIKLSAVSQVTALNSDSPETVQICREKIVKIWEDLMNSDDFYISNAAKTSAASHYMSCGRLDEAEIIFEQMKLPEEWNSQRILPTVYMMKQEYEKAFEASEQNLQADWDNMIIDLRTIYNIVLKEQDYDRALVIANTVCSISSSLGNWLNNGLDMPLEIYLQKNDIPNSLPAFENYIDKLIDSNTSPGARSGFPAFFKEINERRNAEAVTKKVDTSGVNILQIMYQSISSDKKYDIIRNTDIYKQSMKKLERESVRLLEK</sequence>
<protein>
    <submittedName>
        <fullName evidence="3">DNA-binding transcriptional regulator, XRE-family HTH domain</fullName>
    </submittedName>
</protein>
<reference evidence="3 4" key="1">
    <citation type="submission" date="2016-11" db="EMBL/GenBank/DDBJ databases">
        <authorList>
            <person name="Jaros S."/>
            <person name="Januszkiewicz K."/>
            <person name="Wedrychowicz H."/>
        </authorList>
    </citation>
    <scope>NUCLEOTIDE SEQUENCE [LARGE SCALE GENOMIC DNA]</scope>
    <source>
        <strain evidence="3 4">DSM 15929</strain>
    </source>
</reference>
<dbReference type="OrthoDB" id="9812495at2"/>
<dbReference type="AlphaFoldDB" id="A0A1M6M175"/>
<name>A0A1M6M175_9FIRM</name>
<feature type="domain" description="HTH cro/C1-type" evidence="2">
    <location>
        <begin position="8"/>
        <end position="62"/>
    </location>
</feature>
<evidence type="ECO:0000259" key="2">
    <source>
        <dbReference type="PROSITE" id="PS50943"/>
    </source>
</evidence>